<dbReference type="EMBL" id="JAUIZM010000011">
    <property type="protein sequence ID" value="KAK1356794.1"/>
    <property type="molecule type" value="Genomic_DNA"/>
</dbReference>
<keyword evidence="3" id="KW-1185">Reference proteome</keyword>
<sequence length="286" mass="31404">MWEPNMVSRIQGFEEMASLILLDLGGCNSYFLSNTFTKRLFQIFSGFGHQIEIYIPSSEFPDWINQSSDLGSTMCLDLSPIVSDNMLSASMDSISQLSDSGPTVPVPLYLSTDESDNNLEAESTDSIRHSSDSGSENSLDSVSQSSDSGSENSLDSNSQSSDSGSENSLDSISQSSDSGSTISSDLACQKIQWSIDLPPNVSHNFLGMILCFNYPVDKFYIIEYSIENTTSGFRLSDSLYNSHNTESLMVIVPRSIFSVSDGDHRVELTANIEIHGIHLLYKTELQ</sequence>
<dbReference type="Proteomes" id="UP001237642">
    <property type="component" value="Unassembled WGS sequence"/>
</dbReference>
<evidence type="ECO:0000313" key="3">
    <source>
        <dbReference type="Proteomes" id="UP001237642"/>
    </source>
</evidence>
<gene>
    <name evidence="2" type="ORF">POM88_050050</name>
</gene>
<dbReference type="AlphaFoldDB" id="A0AAD8M1Z6"/>
<proteinExistence type="predicted"/>
<feature type="compositionally biased region" description="Low complexity" evidence="1">
    <location>
        <begin position="132"/>
        <end position="178"/>
    </location>
</feature>
<feature type="region of interest" description="Disordered" evidence="1">
    <location>
        <begin position="93"/>
        <end position="178"/>
    </location>
</feature>
<accession>A0AAD8M1Z6</accession>
<name>A0AAD8M1Z6_9APIA</name>
<evidence type="ECO:0000313" key="2">
    <source>
        <dbReference type="EMBL" id="KAK1356794.1"/>
    </source>
</evidence>
<reference evidence="2" key="1">
    <citation type="submission" date="2023-02" db="EMBL/GenBank/DDBJ databases">
        <title>Genome of toxic invasive species Heracleum sosnowskyi carries increased number of genes despite the absence of recent whole-genome duplications.</title>
        <authorList>
            <person name="Schelkunov M."/>
            <person name="Shtratnikova V."/>
            <person name="Makarenko M."/>
            <person name="Klepikova A."/>
            <person name="Omelchenko D."/>
            <person name="Novikova G."/>
            <person name="Obukhova E."/>
            <person name="Bogdanov V."/>
            <person name="Penin A."/>
            <person name="Logacheva M."/>
        </authorList>
    </citation>
    <scope>NUCLEOTIDE SEQUENCE</scope>
    <source>
        <strain evidence="2">Hsosn_3</strain>
        <tissue evidence="2">Leaf</tissue>
    </source>
</reference>
<evidence type="ECO:0000256" key="1">
    <source>
        <dbReference type="SAM" id="MobiDB-lite"/>
    </source>
</evidence>
<protein>
    <submittedName>
        <fullName evidence="2">Uncharacterized protein</fullName>
    </submittedName>
</protein>
<comment type="caution">
    <text evidence="2">The sequence shown here is derived from an EMBL/GenBank/DDBJ whole genome shotgun (WGS) entry which is preliminary data.</text>
</comment>
<organism evidence="2 3">
    <name type="scientific">Heracleum sosnowskyi</name>
    <dbReference type="NCBI Taxonomy" id="360622"/>
    <lineage>
        <taxon>Eukaryota</taxon>
        <taxon>Viridiplantae</taxon>
        <taxon>Streptophyta</taxon>
        <taxon>Embryophyta</taxon>
        <taxon>Tracheophyta</taxon>
        <taxon>Spermatophyta</taxon>
        <taxon>Magnoliopsida</taxon>
        <taxon>eudicotyledons</taxon>
        <taxon>Gunneridae</taxon>
        <taxon>Pentapetalae</taxon>
        <taxon>asterids</taxon>
        <taxon>campanulids</taxon>
        <taxon>Apiales</taxon>
        <taxon>Apiaceae</taxon>
        <taxon>Apioideae</taxon>
        <taxon>apioid superclade</taxon>
        <taxon>Tordylieae</taxon>
        <taxon>Tordyliinae</taxon>
        <taxon>Heracleum</taxon>
    </lineage>
</organism>
<reference evidence="2" key="2">
    <citation type="submission" date="2023-05" db="EMBL/GenBank/DDBJ databases">
        <authorList>
            <person name="Schelkunov M.I."/>
        </authorList>
    </citation>
    <scope>NUCLEOTIDE SEQUENCE</scope>
    <source>
        <strain evidence="2">Hsosn_3</strain>
        <tissue evidence="2">Leaf</tissue>
    </source>
</reference>
<feature type="compositionally biased region" description="Acidic residues" evidence="1">
    <location>
        <begin position="113"/>
        <end position="123"/>
    </location>
</feature>